<dbReference type="AlphaFoldDB" id="A0A914C7Z6"/>
<sequence>MDGANKNSIAKALGTSKTSIRRIVSSKERIQEVFIDGCGPNCKRLMKAQHKELETALVDWMKRLLSSLTPVTGDLKALMLNANVLKKS</sequence>
<proteinExistence type="predicted"/>
<name>A0A914C7Z6_9BILA</name>
<keyword evidence="1" id="KW-1185">Reference proteome</keyword>
<accession>A0A914C7Z6</accession>
<dbReference type="WBParaSite" id="ACRNAN_Path_525.g1987.t1">
    <property type="protein sequence ID" value="ACRNAN_Path_525.g1987.t1"/>
    <property type="gene ID" value="ACRNAN_Path_525.g1987"/>
</dbReference>
<evidence type="ECO:0000313" key="2">
    <source>
        <dbReference type="WBParaSite" id="ACRNAN_Path_525.g1987.t1"/>
    </source>
</evidence>
<dbReference type="Proteomes" id="UP000887540">
    <property type="component" value="Unplaced"/>
</dbReference>
<reference evidence="2" key="1">
    <citation type="submission" date="2022-11" db="UniProtKB">
        <authorList>
            <consortium name="WormBaseParasite"/>
        </authorList>
    </citation>
    <scope>IDENTIFICATION</scope>
</reference>
<evidence type="ECO:0000313" key="1">
    <source>
        <dbReference type="Proteomes" id="UP000887540"/>
    </source>
</evidence>
<organism evidence="1 2">
    <name type="scientific">Acrobeloides nanus</name>
    <dbReference type="NCBI Taxonomy" id="290746"/>
    <lineage>
        <taxon>Eukaryota</taxon>
        <taxon>Metazoa</taxon>
        <taxon>Ecdysozoa</taxon>
        <taxon>Nematoda</taxon>
        <taxon>Chromadorea</taxon>
        <taxon>Rhabditida</taxon>
        <taxon>Tylenchina</taxon>
        <taxon>Cephalobomorpha</taxon>
        <taxon>Cephaloboidea</taxon>
        <taxon>Cephalobidae</taxon>
        <taxon>Acrobeloides</taxon>
    </lineage>
</organism>
<protein>
    <submittedName>
        <fullName evidence="2">HTH psq-type domain-containing protein</fullName>
    </submittedName>
</protein>